<accession>A0ABQ4CMV9</accession>
<evidence type="ECO:0000313" key="2">
    <source>
        <dbReference type="EMBL" id="GIF72631.1"/>
    </source>
</evidence>
<comment type="caution">
    <text evidence="2">The sequence shown here is derived from an EMBL/GenBank/DDBJ whole genome shotgun (WGS) entry which is preliminary data.</text>
</comment>
<organism evidence="2 3">
    <name type="scientific">Asanoa siamensis</name>
    <dbReference type="NCBI Taxonomy" id="926357"/>
    <lineage>
        <taxon>Bacteria</taxon>
        <taxon>Bacillati</taxon>
        <taxon>Actinomycetota</taxon>
        <taxon>Actinomycetes</taxon>
        <taxon>Micromonosporales</taxon>
        <taxon>Micromonosporaceae</taxon>
        <taxon>Asanoa</taxon>
    </lineage>
</organism>
<reference evidence="2 3" key="1">
    <citation type="submission" date="2021-01" db="EMBL/GenBank/DDBJ databases">
        <title>Whole genome shotgun sequence of Asanoa siamensis NBRC 107932.</title>
        <authorList>
            <person name="Komaki H."/>
            <person name="Tamura T."/>
        </authorList>
    </citation>
    <scope>NUCLEOTIDE SEQUENCE [LARGE SCALE GENOMIC DNA]</scope>
    <source>
        <strain evidence="2 3">NBRC 107932</strain>
    </source>
</reference>
<protein>
    <submittedName>
        <fullName evidence="2">Uncharacterized protein</fullName>
    </submittedName>
</protein>
<evidence type="ECO:0000313" key="3">
    <source>
        <dbReference type="Proteomes" id="UP000604117"/>
    </source>
</evidence>
<dbReference type="EMBL" id="BONE01000013">
    <property type="protein sequence ID" value="GIF72631.1"/>
    <property type="molecule type" value="Genomic_DNA"/>
</dbReference>
<sequence>MSAVRPSARLSTGRTASGVDHSVATATRTIASLPARTARCLSVRTRPPPVRTADGVPTP</sequence>
<evidence type="ECO:0000256" key="1">
    <source>
        <dbReference type="SAM" id="MobiDB-lite"/>
    </source>
</evidence>
<feature type="region of interest" description="Disordered" evidence="1">
    <location>
        <begin position="1"/>
        <end position="22"/>
    </location>
</feature>
<gene>
    <name evidence="2" type="ORF">Asi02nite_21490</name>
</gene>
<name>A0ABQ4CMV9_9ACTN</name>
<dbReference type="Proteomes" id="UP000604117">
    <property type="component" value="Unassembled WGS sequence"/>
</dbReference>
<proteinExistence type="predicted"/>
<keyword evidence="3" id="KW-1185">Reference proteome</keyword>